<dbReference type="OrthoDB" id="9058532at2"/>
<dbReference type="SUPFAM" id="SSF89796">
    <property type="entry name" value="CoA-transferase family III (CaiB/BaiF)"/>
    <property type="match status" value="1"/>
</dbReference>
<accession>A0A1P8JRG5</accession>
<name>A0A1P8JRG5_9BURK</name>
<dbReference type="STRING" id="1842727.RD110_03315"/>
<protein>
    <submittedName>
        <fullName evidence="2">CoA transferase</fullName>
    </submittedName>
</protein>
<evidence type="ECO:0000256" key="1">
    <source>
        <dbReference type="ARBA" id="ARBA00022679"/>
    </source>
</evidence>
<dbReference type="Pfam" id="PF02515">
    <property type="entry name" value="CoA_transf_3"/>
    <property type="match status" value="1"/>
</dbReference>
<dbReference type="EMBL" id="CP019236">
    <property type="protein sequence ID" value="APW36357.1"/>
    <property type="molecule type" value="Genomic_DNA"/>
</dbReference>
<dbReference type="Gene3D" id="3.40.50.10540">
    <property type="entry name" value="Crotonobetainyl-coa:carnitine coa-transferase, domain 1"/>
    <property type="match status" value="1"/>
</dbReference>
<dbReference type="InterPro" id="IPR003673">
    <property type="entry name" value="CoA-Trfase_fam_III"/>
</dbReference>
<dbReference type="PANTHER" id="PTHR48207">
    <property type="entry name" value="SUCCINATE--HYDROXYMETHYLGLUTARATE COA-TRANSFERASE"/>
    <property type="match status" value="1"/>
</dbReference>
<dbReference type="PANTHER" id="PTHR48207:SF4">
    <property type="entry name" value="BLL6097 PROTEIN"/>
    <property type="match status" value="1"/>
</dbReference>
<evidence type="ECO:0000313" key="2">
    <source>
        <dbReference type="EMBL" id="APW36357.1"/>
    </source>
</evidence>
<dbReference type="GO" id="GO:0008410">
    <property type="term" value="F:CoA-transferase activity"/>
    <property type="evidence" value="ECO:0007669"/>
    <property type="project" value="TreeGrafter"/>
</dbReference>
<evidence type="ECO:0000313" key="3">
    <source>
        <dbReference type="Proteomes" id="UP000186609"/>
    </source>
</evidence>
<proteinExistence type="predicted"/>
<keyword evidence="1 2" id="KW-0808">Transferase</keyword>
<dbReference type="RefSeq" id="WP_076196679.1">
    <property type="nucleotide sequence ID" value="NZ_CP019236.1"/>
</dbReference>
<keyword evidence="3" id="KW-1185">Reference proteome</keyword>
<dbReference type="InterPro" id="IPR050483">
    <property type="entry name" value="CoA-transferase_III_domain"/>
</dbReference>
<dbReference type="KEGG" id="rhy:RD110_03315"/>
<gene>
    <name evidence="2" type="ORF">RD110_03315</name>
</gene>
<dbReference type="InterPro" id="IPR023606">
    <property type="entry name" value="CoA-Trfase_III_dom_1_sf"/>
</dbReference>
<sequence>MSGPLSGIRVVDFSRVLAGPLCARTLMDLGADVIKVEPPRQDLSRFAYPRSSGMSGYYAQQNAGKRNVCIDLNVPGALDVILKLCDEADVVVENFRAGTMKFLGLDYETLAARNSRLIYVSISGYGQLGPWASRMAYAPVIQAESGFTRNSLDHYGAALERSMTDSLSHADVYTGLQGAIAALAALNRRSLTGVGQHVDVPMAATMLATSERAHFDLNPEELNDEPPILGAADCPFFEGPNGEQIVLSASLVGSLTFPFFLKAMRRPDLASDVRFATATARKQNVADLHRIVQTWFYTFQSLAALDCQLDEAKIAMGVIRTAHALTTSVWAEHWRAVERVPNRRGGEYILPGRPWRFSKDELTPPGSPAFRGEHNREVLSSIGVSEEHVNSLFDAGALLIDSENLSQIN</sequence>
<dbReference type="InterPro" id="IPR044855">
    <property type="entry name" value="CoA-Trfase_III_dom3_sf"/>
</dbReference>
<organism evidence="2 3">
    <name type="scientific">Rhodoferax koreensis</name>
    <dbReference type="NCBI Taxonomy" id="1842727"/>
    <lineage>
        <taxon>Bacteria</taxon>
        <taxon>Pseudomonadati</taxon>
        <taxon>Pseudomonadota</taxon>
        <taxon>Betaproteobacteria</taxon>
        <taxon>Burkholderiales</taxon>
        <taxon>Comamonadaceae</taxon>
        <taxon>Rhodoferax</taxon>
    </lineage>
</organism>
<reference evidence="2 3" key="1">
    <citation type="submission" date="2017-01" db="EMBL/GenBank/DDBJ databases">
        <authorList>
            <person name="Mah S.A."/>
            <person name="Swanson W.J."/>
            <person name="Moy G.W."/>
            <person name="Vacquier V.D."/>
        </authorList>
    </citation>
    <scope>NUCLEOTIDE SEQUENCE [LARGE SCALE GENOMIC DNA]</scope>
    <source>
        <strain evidence="2 3">DCY110</strain>
    </source>
</reference>
<dbReference type="AlphaFoldDB" id="A0A1P8JRG5"/>
<dbReference type="Proteomes" id="UP000186609">
    <property type="component" value="Chromosome"/>
</dbReference>
<dbReference type="Gene3D" id="3.30.1540.10">
    <property type="entry name" value="formyl-coa transferase, domain 3"/>
    <property type="match status" value="1"/>
</dbReference>